<dbReference type="RefSeq" id="WP_184388554.1">
    <property type="nucleotide sequence ID" value="NZ_BAAAJD010000023.1"/>
</dbReference>
<dbReference type="GO" id="GO:0046872">
    <property type="term" value="F:metal ion binding"/>
    <property type="evidence" value="ECO:0007669"/>
    <property type="project" value="InterPro"/>
</dbReference>
<dbReference type="AlphaFoldDB" id="A0A7W8QHJ5"/>
<dbReference type="EMBL" id="JACHDB010000001">
    <property type="protein sequence ID" value="MBB5430577.1"/>
    <property type="molecule type" value="Genomic_DNA"/>
</dbReference>
<comment type="caution">
    <text evidence="3">The sequence shown here is derived from an EMBL/GenBank/DDBJ whole genome shotgun (WGS) entry which is preliminary data.</text>
</comment>
<sequence length="186" mass="20457">MMSLGYGRYCDEIVTQAELLRERLREAGPGAPVWAPLEGGGTPFWARRMAHEAVVHRADAALAAGAAFQLDRDVAVDALEEWMELDALPHHFERDPSRRELLGPGRVLHFAAADMPPEAGAEWLMDLTGDAVEWRRGGGEAAVRVRAPLTDLLLLLYRRYGPDRPGIEVSGDRALLDLRLAHAAFG</sequence>
<evidence type="ECO:0000313" key="4">
    <source>
        <dbReference type="Proteomes" id="UP000572635"/>
    </source>
</evidence>
<evidence type="ECO:0000259" key="1">
    <source>
        <dbReference type="Pfam" id="PF07398"/>
    </source>
</evidence>
<accession>A0A7W8QHJ5</accession>
<name>A0A7W8QHJ5_9ACTN</name>
<keyword evidence="4" id="KW-1185">Reference proteome</keyword>
<dbReference type="GO" id="GO:0005886">
    <property type="term" value="C:plasma membrane"/>
    <property type="evidence" value="ECO:0007669"/>
    <property type="project" value="TreeGrafter"/>
</dbReference>
<evidence type="ECO:0000313" key="3">
    <source>
        <dbReference type="EMBL" id="MBB5430577.1"/>
    </source>
</evidence>
<dbReference type="InterPro" id="IPR010872">
    <property type="entry name" value="MDMPI_C-term_domain"/>
</dbReference>
<organism evidence="3 4">
    <name type="scientific">Nocardiopsis composta</name>
    <dbReference type="NCBI Taxonomy" id="157465"/>
    <lineage>
        <taxon>Bacteria</taxon>
        <taxon>Bacillati</taxon>
        <taxon>Actinomycetota</taxon>
        <taxon>Actinomycetes</taxon>
        <taxon>Streptosporangiales</taxon>
        <taxon>Nocardiopsidaceae</taxon>
        <taxon>Nocardiopsis</taxon>
    </lineage>
</organism>
<evidence type="ECO:0008006" key="5">
    <source>
        <dbReference type="Google" id="ProtNLM"/>
    </source>
</evidence>
<proteinExistence type="predicted"/>
<feature type="domain" description="Mycothiol-dependent maleylpyruvate isomerase metal-binding" evidence="2">
    <location>
        <begin position="15"/>
        <end position="61"/>
    </location>
</feature>
<dbReference type="Pfam" id="PF07398">
    <property type="entry name" value="MDMPI_C"/>
    <property type="match status" value="1"/>
</dbReference>
<dbReference type="PANTHER" id="PTHR40758">
    <property type="entry name" value="CONSERVED PROTEIN"/>
    <property type="match status" value="1"/>
</dbReference>
<dbReference type="PANTHER" id="PTHR40758:SF1">
    <property type="entry name" value="CONSERVED PROTEIN"/>
    <property type="match status" value="1"/>
</dbReference>
<dbReference type="InterPro" id="IPR024344">
    <property type="entry name" value="MDMPI_metal-binding"/>
</dbReference>
<reference evidence="3 4" key="1">
    <citation type="submission" date="2020-08" db="EMBL/GenBank/DDBJ databases">
        <title>Sequencing the genomes of 1000 actinobacteria strains.</title>
        <authorList>
            <person name="Klenk H.-P."/>
        </authorList>
    </citation>
    <scope>NUCLEOTIDE SEQUENCE [LARGE SCALE GENOMIC DNA]</scope>
    <source>
        <strain evidence="3 4">DSM 44551</strain>
    </source>
</reference>
<dbReference type="Pfam" id="PF11716">
    <property type="entry name" value="MDMPI_N"/>
    <property type="match status" value="1"/>
</dbReference>
<protein>
    <recommendedName>
        <fullName evidence="5">Maleylpyruvate isomerase family mycothiol-dependent enzyme</fullName>
    </recommendedName>
</protein>
<dbReference type="Proteomes" id="UP000572635">
    <property type="component" value="Unassembled WGS sequence"/>
</dbReference>
<gene>
    <name evidence="3" type="ORF">HDA36_000661</name>
</gene>
<evidence type="ECO:0000259" key="2">
    <source>
        <dbReference type="Pfam" id="PF11716"/>
    </source>
</evidence>
<feature type="domain" description="MDMPI C-terminal" evidence="1">
    <location>
        <begin position="73"/>
        <end position="177"/>
    </location>
</feature>